<name>M1ZG32_9FIRM</name>
<sequence>MYFYKIVRFLAVLIFNILFRIDIEGRGNIPNKGRVVLCSNHISVLDPIVLAIAVPRPISFMAKKELFENKIIAKLIYELGAFPVDRKSSDISAIRSSLKVLKDEKILGIFPEGTRVEKMDLDSAKPGVSLISIKGKSPVVPVYIQSKYKLFSRIVVRIGRPIYLDEYFDKKLSTEEYKSISKDILKSIYSLDNA</sequence>
<keyword evidence="4" id="KW-1208">Phospholipid metabolism</keyword>
<dbReference type="CDD" id="cd07989">
    <property type="entry name" value="LPLAT_AGPAT-like"/>
    <property type="match status" value="1"/>
</dbReference>
<dbReference type="RefSeq" id="WP_005582203.1">
    <property type="nucleotide sequence ID" value="NZ_LT669839.1"/>
</dbReference>
<dbReference type="SMART" id="SM00563">
    <property type="entry name" value="PlsC"/>
    <property type="match status" value="1"/>
</dbReference>
<evidence type="ECO:0000259" key="5">
    <source>
        <dbReference type="SMART" id="SM00563"/>
    </source>
</evidence>
<keyword evidence="3 4" id="KW-0012">Acyltransferase</keyword>
<accession>M1ZG32</accession>
<evidence type="ECO:0000313" key="7">
    <source>
        <dbReference type="Proteomes" id="UP000245423"/>
    </source>
</evidence>
<dbReference type="InterPro" id="IPR002123">
    <property type="entry name" value="Plipid/glycerol_acylTrfase"/>
</dbReference>
<dbReference type="PANTHER" id="PTHR10434">
    <property type="entry name" value="1-ACYL-SN-GLYCEROL-3-PHOSPHATE ACYLTRANSFERASE"/>
    <property type="match status" value="1"/>
</dbReference>
<keyword evidence="2 4" id="KW-0808">Transferase</keyword>
<evidence type="ECO:0000256" key="4">
    <source>
        <dbReference type="RuleBase" id="RU361267"/>
    </source>
</evidence>
<dbReference type="Proteomes" id="UP000245423">
    <property type="component" value="Chromosome 1"/>
</dbReference>
<dbReference type="NCBIfam" id="TIGR00530">
    <property type="entry name" value="AGP_acyltrn"/>
    <property type="match status" value="1"/>
</dbReference>
<comment type="catalytic activity">
    <reaction evidence="4">
        <text>a 1-acyl-sn-glycero-3-phosphate + an acyl-CoA = a 1,2-diacyl-sn-glycero-3-phosphate + CoA</text>
        <dbReference type="Rhea" id="RHEA:19709"/>
        <dbReference type="ChEBI" id="CHEBI:57287"/>
        <dbReference type="ChEBI" id="CHEBI:57970"/>
        <dbReference type="ChEBI" id="CHEBI:58342"/>
        <dbReference type="ChEBI" id="CHEBI:58608"/>
        <dbReference type="EC" id="2.3.1.51"/>
    </reaction>
</comment>
<dbReference type="Pfam" id="PF01553">
    <property type="entry name" value="Acyltransferase"/>
    <property type="match status" value="1"/>
</dbReference>
<proteinExistence type="inferred from homology"/>
<feature type="domain" description="Phospholipid/glycerol acyltransferase" evidence="5">
    <location>
        <begin position="35"/>
        <end position="147"/>
    </location>
</feature>
<evidence type="ECO:0000256" key="2">
    <source>
        <dbReference type="ARBA" id="ARBA00022679"/>
    </source>
</evidence>
<evidence type="ECO:0000256" key="3">
    <source>
        <dbReference type="ARBA" id="ARBA00023315"/>
    </source>
</evidence>
<organism evidence="6 7">
    <name type="scientific">[Clostridium] ultunense Esp</name>
    <dbReference type="NCBI Taxonomy" id="1288971"/>
    <lineage>
        <taxon>Bacteria</taxon>
        <taxon>Bacillati</taxon>
        <taxon>Bacillota</taxon>
        <taxon>Tissierellia</taxon>
        <taxon>Tissierellales</taxon>
        <taxon>Tepidimicrobiaceae</taxon>
        <taxon>Schnuerera</taxon>
    </lineage>
</organism>
<evidence type="ECO:0000313" key="6">
    <source>
        <dbReference type="EMBL" id="SHD77112.1"/>
    </source>
</evidence>
<gene>
    <name evidence="6" type="ORF">CUESP1_1749</name>
</gene>
<protein>
    <recommendedName>
        <fullName evidence="4">1-acyl-sn-glycerol-3-phosphate acyltransferase</fullName>
        <ecNumber evidence="4">2.3.1.51</ecNumber>
    </recommendedName>
</protein>
<dbReference type="PANTHER" id="PTHR10434:SF11">
    <property type="entry name" value="1-ACYL-SN-GLYCEROL-3-PHOSPHATE ACYLTRANSFERASE"/>
    <property type="match status" value="1"/>
</dbReference>
<dbReference type="GO" id="GO:0003841">
    <property type="term" value="F:1-acylglycerol-3-phosphate O-acyltransferase activity"/>
    <property type="evidence" value="ECO:0007669"/>
    <property type="project" value="UniProtKB-UniRule"/>
</dbReference>
<dbReference type="EC" id="2.3.1.51" evidence="4"/>
<keyword evidence="4" id="KW-0444">Lipid biosynthesis</keyword>
<dbReference type="AlphaFoldDB" id="M1ZG32"/>
<keyword evidence="7" id="KW-1185">Reference proteome</keyword>
<evidence type="ECO:0000256" key="1">
    <source>
        <dbReference type="ARBA" id="ARBA00008655"/>
    </source>
</evidence>
<keyword evidence="4" id="KW-0594">Phospholipid biosynthesis</keyword>
<comment type="domain">
    <text evidence="4">The HXXXXD motif is essential for acyltransferase activity and may constitute the binding site for the phosphate moiety of the glycerol-3-phosphate.</text>
</comment>
<dbReference type="SUPFAM" id="SSF69593">
    <property type="entry name" value="Glycerol-3-phosphate (1)-acyltransferase"/>
    <property type="match status" value="1"/>
</dbReference>
<dbReference type="OrthoDB" id="9803035at2"/>
<comment type="similarity">
    <text evidence="1 4">Belongs to the 1-acyl-sn-glycerol-3-phosphate acyltransferase family.</text>
</comment>
<dbReference type="InterPro" id="IPR004552">
    <property type="entry name" value="AGP_acyltrans"/>
</dbReference>
<dbReference type="HOGENOM" id="CLU_027938_4_5_9"/>
<dbReference type="GO" id="GO:0016020">
    <property type="term" value="C:membrane"/>
    <property type="evidence" value="ECO:0007669"/>
    <property type="project" value="InterPro"/>
</dbReference>
<reference evidence="6 7" key="1">
    <citation type="submission" date="2016-11" db="EMBL/GenBank/DDBJ databases">
        <authorList>
            <person name="Manzoor S."/>
        </authorList>
    </citation>
    <scope>NUCLEOTIDE SEQUENCE [LARGE SCALE GENOMIC DNA]</scope>
    <source>
        <strain evidence="6">Clostridium ultunense strain Esp</strain>
    </source>
</reference>
<dbReference type="EMBL" id="LT669839">
    <property type="protein sequence ID" value="SHD77112.1"/>
    <property type="molecule type" value="Genomic_DNA"/>
</dbReference>
<dbReference type="GO" id="GO:0006654">
    <property type="term" value="P:phosphatidic acid biosynthetic process"/>
    <property type="evidence" value="ECO:0007669"/>
    <property type="project" value="TreeGrafter"/>
</dbReference>
<keyword evidence="4" id="KW-0443">Lipid metabolism</keyword>